<accession>A0ABU6XNQ6</accession>
<dbReference type="Proteomes" id="UP001341840">
    <property type="component" value="Unassembled WGS sequence"/>
</dbReference>
<dbReference type="EMBL" id="JASCZI010212195">
    <property type="protein sequence ID" value="MED6198684.1"/>
    <property type="molecule type" value="Genomic_DNA"/>
</dbReference>
<organism evidence="1 2">
    <name type="scientific">Stylosanthes scabra</name>
    <dbReference type="NCBI Taxonomy" id="79078"/>
    <lineage>
        <taxon>Eukaryota</taxon>
        <taxon>Viridiplantae</taxon>
        <taxon>Streptophyta</taxon>
        <taxon>Embryophyta</taxon>
        <taxon>Tracheophyta</taxon>
        <taxon>Spermatophyta</taxon>
        <taxon>Magnoliopsida</taxon>
        <taxon>eudicotyledons</taxon>
        <taxon>Gunneridae</taxon>
        <taxon>Pentapetalae</taxon>
        <taxon>rosids</taxon>
        <taxon>fabids</taxon>
        <taxon>Fabales</taxon>
        <taxon>Fabaceae</taxon>
        <taxon>Papilionoideae</taxon>
        <taxon>50 kb inversion clade</taxon>
        <taxon>dalbergioids sensu lato</taxon>
        <taxon>Dalbergieae</taxon>
        <taxon>Pterocarpus clade</taxon>
        <taxon>Stylosanthes</taxon>
    </lineage>
</organism>
<sequence length="100" mass="10928">MDGATMLLAVTVKERTKGKKFLPPPFRKAAAVNGSPVVGELYHHHRSFSFPPPPTVLQGRVMGRKRDYETLPLLNHGHRVSVTGKPITAAPVFFEVIGVA</sequence>
<name>A0ABU6XNQ6_9FABA</name>
<keyword evidence="2" id="KW-1185">Reference proteome</keyword>
<evidence type="ECO:0000313" key="2">
    <source>
        <dbReference type="Proteomes" id="UP001341840"/>
    </source>
</evidence>
<reference evidence="1 2" key="1">
    <citation type="journal article" date="2023" name="Plants (Basel)">
        <title>Bridging the Gap: Combining Genomics and Transcriptomics Approaches to Understand Stylosanthes scabra, an Orphan Legume from the Brazilian Caatinga.</title>
        <authorList>
            <person name="Ferreira-Neto J.R.C."/>
            <person name="da Silva M.D."/>
            <person name="Binneck E."/>
            <person name="de Melo N.F."/>
            <person name="da Silva R.H."/>
            <person name="de Melo A.L.T.M."/>
            <person name="Pandolfi V."/>
            <person name="Bustamante F.O."/>
            <person name="Brasileiro-Vidal A.C."/>
            <person name="Benko-Iseppon A.M."/>
        </authorList>
    </citation>
    <scope>NUCLEOTIDE SEQUENCE [LARGE SCALE GENOMIC DNA]</scope>
    <source>
        <tissue evidence="1">Leaves</tissue>
    </source>
</reference>
<protein>
    <submittedName>
        <fullName evidence="1">Uncharacterized protein</fullName>
    </submittedName>
</protein>
<proteinExistence type="predicted"/>
<gene>
    <name evidence="1" type="ORF">PIB30_068910</name>
</gene>
<evidence type="ECO:0000313" key="1">
    <source>
        <dbReference type="EMBL" id="MED6198684.1"/>
    </source>
</evidence>
<comment type="caution">
    <text evidence="1">The sequence shown here is derived from an EMBL/GenBank/DDBJ whole genome shotgun (WGS) entry which is preliminary data.</text>
</comment>